<gene>
    <name evidence="2" type="ORF">B0H67DRAFT_498029</name>
</gene>
<evidence type="ECO:0000256" key="1">
    <source>
        <dbReference type="SAM" id="MobiDB-lite"/>
    </source>
</evidence>
<feature type="compositionally biased region" description="Polar residues" evidence="1">
    <location>
        <begin position="249"/>
        <end position="259"/>
    </location>
</feature>
<accession>A0AA40DIJ6</accession>
<proteinExistence type="predicted"/>
<feature type="region of interest" description="Disordered" evidence="1">
    <location>
        <begin position="179"/>
        <end position="219"/>
    </location>
</feature>
<comment type="caution">
    <text evidence="2">The sequence shown here is derived from an EMBL/GenBank/DDBJ whole genome shotgun (WGS) entry which is preliminary data.</text>
</comment>
<reference evidence="2" key="1">
    <citation type="submission" date="2023-06" db="EMBL/GenBank/DDBJ databases">
        <title>Genome-scale phylogeny and comparative genomics of the fungal order Sordariales.</title>
        <authorList>
            <consortium name="Lawrence Berkeley National Laboratory"/>
            <person name="Hensen N."/>
            <person name="Bonometti L."/>
            <person name="Westerberg I."/>
            <person name="Brannstrom I.O."/>
            <person name="Guillou S."/>
            <person name="Cros-Aarteil S."/>
            <person name="Calhoun S."/>
            <person name="Haridas S."/>
            <person name="Kuo A."/>
            <person name="Mondo S."/>
            <person name="Pangilinan J."/>
            <person name="Riley R."/>
            <person name="Labutti K."/>
            <person name="Andreopoulos B."/>
            <person name="Lipzen A."/>
            <person name="Chen C."/>
            <person name="Yanf M."/>
            <person name="Daum C."/>
            <person name="Ng V."/>
            <person name="Clum A."/>
            <person name="Steindorff A."/>
            <person name="Ohm R."/>
            <person name="Martin F."/>
            <person name="Silar P."/>
            <person name="Natvig D."/>
            <person name="Lalanne C."/>
            <person name="Gautier V."/>
            <person name="Ament-Velasquez S.L."/>
            <person name="Kruys A."/>
            <person name="Hutchinson M.I."/>
            <person name="Powell A.J."/>
            <person name="Barry K."/>
            <person name="Miller A.N."/>
            <person name="Grigoriev I.V."/>
            <person name="Debuchy R."/>
            <person name="Gladieux P."/>
            <person name="Thoren M.H."/>
            <person name="Johannesson H."/>
        </authorList>
    </citation>
    <scope>NUCLEOTIDE SEQUENCE</scope>
    <source>
        <strain evidence="2">SMH4607-1</strain>
    </source>
</reference>
<protein>
    <submittedName>
        <fullName evidence="2">Uncharacterized protein</fullName>
    </submittedName>
</protein>
<organism evidence="2 3">
    <name type="scientific">Lasiosphaeris hirsuta</name>
    <dbReference type="NCBI Taxonomy" id="260670"/>
    <lineage>
        <taxon>Eukaryota</taxon>
        <taxon>Fungi</taxon>
        <taxon>Dikarya</taxon>
        <taxon>Ascomycota</taxon>
        <taxon>Pezizomycotina</taxon>
        <taxon>Sordariomycetes</taxon>
        <taxon>Sordariomycetidae</taxon>
        <taxon>Sordariales</taxon>
        <taxon>Lasiosphaeriaceae</taxon>
        <taxon>Lasiosphaeris</taxon>
    </lineage>
</organism>
<evidence type="ECO:0000313" key="3">
    <source>
        <dbReference type="Proteomes" id="UP001172102"/>
    </source>
</evidence>
<evidence type="ECO:0000313" key="2">
    <source>
        <dbReference type="EMBL" id="KAK0704869.1"/>
    </source>
</evidence>
<keyword evidence="3" id="KW-1185">Reference proteome</keyword>
<feature type="region of interest" description="Disordered" evidence="1">
    <location>
        <begin position="238"/>
        <end position="266"/>
    </location>
</feature>
<dbReference type="AlphaFoldDB" id="A0AA40DIJ6"/>
<sequence length="414" mass="45407">MSAAFEDVSTETEVISLNPAQPVNPQPLVADILRTRYCIPRSVFLIEAIDPQVAVARRYRAVRLILGDGEMCIQALLRPEMHCFVDGGQVYEGCYVRVDEFELKVVEVEERRMAYLLIGDVVTVGWNNVYLAMLKREGRGTGPAGLASAARTLRREESLEFGLSAKAAAFQLARDAAKITSSQKPEAAPAKQEESAPPAPGQKAPPKEEEAEPGYISDSDDSVFETLEISAARVIERRVGPGDAVPRPETQSSTTQQGNAKGKSLPWISNDLSKPVKLTNLYSIPRLPYKQNWMVNVLAVIASLSDLEPCQYPPYNQRTARLTDPSTSKQVLLTIFLEAEAFTPAVGSVVLLAGVKNHVFDGGSLKKYVSDKPKNGTSWWVKDPETLGWCQAEVQMLREWWAASGNGEGSRVGE</sequence>
<name>A0AA40DIJ6_9PEZI</name>
<dbReference type="Proteomes" id="UP001172102">
    <property type="component" value="Unassembled WGS sequence"/>
</dbReference>
<dbReference type="EMBL" id="JAUKUA010000007">
    <property type="protein sequence ID" value="KAK0704869.1"/>
    <property type="molecule type" value="Genomic_DNA"/>
</dbReference>